<reference evidence="1" key="1">
    <citation type="submission" date="2021-04" db="EMBL/GenBank/DDBJ databases">
        <title>The genome sequence of Ideonella sp. 4Y11.</title>
        <authorList>
            <person name="Liu Y."/>
        </authorList>
    </citation>
    <scope>NUCLEOTIDE SEQUENCE</scope>
    <source>
        <strain evidence="1">4Y11</strain>
    </source>
</reference>
<dbReference type="InterPro" id="IPR046901">
    <property type="entry name" value="ABC-3C_MC5"/>
</dbReference>
<dbReference type="AlphaFoldDB" id="A0A941BGV1"/>
<accession>A0A941BGV1</accession>
<dbReference type="Proteomes" id="UP000678374">
    <property type="component" value="Unassembled WGS sequence"/>
</dbReference>
<sequence>MLVYHPAYDAYHCVFRSLLITNHIKVIEVAKLRILDFFLCFPAEIQRIRLPREHSEARRLAQSSANHYHGPVSMHQAFRDMEHIQIAAFKTLAASQLITSNEFESGLVRRTDLAIPDELKAPLAGALVGNKTLVDYLVNKLGQLDLLGTDGLKHRTGLMEHRYDVA</sequence>
<dbReference type="RefSeq" id="WP_210802900.1">
    <property type="nucleotide sequence ID" value="NZ_JAGQDE010000013.1"/>
</dbReference>
<organism evidence="1 2">
    <name type="scientific">Ideonella aquatica</name>
    <dbReference type="NCBI Taxonomy" id="2824119"/>
    <lineage>
        <taxon>Bacteria</taxon>
        <taxon>Pseudomonadati</taxon>
        <taxon>Pseudomonadota</taxon>
        <taxon>Betaproteobacteria</taxon>
        <taxon>Burkholderiales</taxon>
        <taxon>Sphaerotilaceae</taxon>
        <taxon>Ideonella</taxon>
    </lineage>
</organism>
<gene>
    <name evidence="1" type="ORF">KAK06_14800</name>
</gene>
<comment type="caution">
    <text evidence="1">The sequence shown here is derived from an EMBL/GenBank/DDBJ whole genome shotgun (WGS) entry which is preliminary data.</text>
</comment>
<proteinExistence type="predicted"/>
<evidence type="ECO:0000313" key="2">
    <source>
        <dbReference type="Proteomes" id="UP000678374"/>
    </source>
</evidence>
<keyword evidence="2" id="KW-1185">Reference proteome</keyword>
<dbReference type="Pfam" id="PF20291">
    <property type="entry name" value="MC5"/>
    <property type="match status" value="1"/>
</dbReference>
<evidence type="ECO:0000313" key="1">
    <source>
        <dbReference type="EMBL" id="MBQ0960221.1"/>
    </source>
</evidence>
<name>A0A941BGV1_9BURK</name>
<protein>
    <submittedName>
        <fullName evidence="1">Uncharacterized protein</fullName>
    </submittedName>
</protein>
<dbReference type="EMBL" id="JAGQDE010000013">
    <property type="protein sequence ID" value="MBQ0960221.1"/>
    <property type="molecule type" value="Genomic_DNA"/>
</dbReference>